<feature type="signal peptide" evidence="1">
    <location>
        <begin position="1"/>
        <end position="20"/>
    </location>
</feature>
<keyword evidence="1" id="KW-0732">Signal</keyword>
<name>A0A1I2BK27_9BURK</name>
<evidence type="ECO:0000313" key="2">
    <source>
        <dbReference type="EMBL" id="SFE56515.1"/>
    </source>
</evidence>
<organism evidence="2 3">
    <name type="scientific">Paracidovorax wautersii</name>
    <dbReference type="NCBI Taxonomy" id="1177982"/>
    <lineage>
        <taxon>Bacteria</taxon>
        <taxon>Pseudomonadati</taxon>
        <taxon>Pseudomonadota</taxon>
        <taxon>Betaproteobacteria</taxon>
        <taxon>Burkholderiales</taxon>
        <taxon>Comamonadaceae</taxon>
        <taxon>Paracidovorax</taxon>
    </lineage>
</organism>
<proteinExistence type="predicted"/>
<evidence type="ECO:0000256" key="1">
    <source>
        <dbReference type="SAM" id="SignalP"/>
    </source>
</evidence>
<dbReference type="Proteomes" id="UP000199119">
    <property type="component" value="Unassembled WGS sequence"/>
</dbReference>
<accession>A0A1I2BK27</accession>
<dbReference type="RefSeq" id="WP_092938248.1">
    <property type="nucleotide sequence ID" value="NZ_FONX01000003.1"/>
</dbReference>
<feature type="chain" id="PRO_5011549366" description="Secreted protein" evidence="1">
    <location>
        <begin position="21"/>
        <end position="159"/>
    </location>
</feature>
<dbReference type="AlphaFoldDB" id="A0A1I2BK27"/>
<evidence type="ECO:0008006" key="4">
    <source>
        <dbReference type="Google" id="ProtNLM"/>
    </source>
</evidence>
<gene>
    <name evidence="2" type="ORF">SAMN04489711_10341</name>
</gene>
<evidence type="ECO:0000313" key="3">
    <source>
        <dbReference type="Proteomes" id="UP000199119"/>
    </source>
</evidence>
<dbReference type="EMBL" id="FONX01000003">
    <property type="protein sequence ID" value="SFE56515.1"/>
    <property type="molecule type" value="Genomic_DNA"/>
</dbReference>
<dbReference type="PROSITE" id="PS51257">
    <property type="entry name" value="PROKAR_LIPOPROTEIN"/>
    <property type="match status" value="1"/>
</dbReference>
<dbReference type="OrthoDB" id="8687012at2"/>
<sequence length="159" mass="16321">MQRMISGAIVAATVALTGCASIVNDTTQPIKIETKNSQGEMVAGAECSLTNDYGTTQAKSGVTTLVRRSGKDLDIVCKDPQQPDAVGRGISRANAGLAGNIIFGGGIGAIIDHNKGTAYTYPTWVQLVFGQTLVFDRSAEKEGAPVTGTAPAPAVAKAP</sequence>
<protein>
    <recommendedName>
        <fullName evidence="4">Secreted protein</fullName>
    </recommendedName>
</protein>
<keyword evidence="3" id="KW-1185">Reference proteome</keyword>
<reference evidence="3" key="1">
    <citation type="submission" date="2016-10" db="EMBL/GenBank/DDBJ databases">
        <authorList>
            <person name="Varghese N."/>
            <person name="Submissions S."/>
        </authorList>
    </citation>
    <scope>NUCLEOTIDE SEQUENCE [LARGE SCALE GENOMIC DNA]</scope>
    <source>
        <strain evidence="3">DSM 27981</strain>
    </source>
</reference>